<feature type="compositionally biased region" description="Low complexity" evidence="1">
    <location>
        <begin position="170"/>
        <end position="193"/>
    </location>
</feature>
<feature type="compositionally biased region" description="Low complexity" evidence="1">
    <location>
        <begin position="64"/>
        <end position="77"/>
    </location>
</feature>
<keyword evidence="2" id="KW-0812">Transmembrane</keyword>
<accession>A0ABS2KG77</accession>
<dbReference type="EMBL" id="JADIKF010000038">
    <property type="protein sequence ID" value="MBM7129777.1"/>
    <property type="molecule type" value="Genomic_DNA"/>
</dbReference>
<feature type="compositionally biased region" description="Polar residues" evidence="1">
    <location>
        <begin position="154"/>
        <end position="169"/>
    </location>
</feature>
<keyword evidence="4" id="KW-1185">Reference proteome</keyword>
<dbReference type="Proteomes" id="UP001430193">
    <property type="component" value="Unassembled WGS sequence"/>
</dbReference>
<feature type="region of interest" description="Disordered" evidence="1">
    <location>
        <begin position="63"/>
        <end position="89"/>
    </location>
</feature>
<evidence type="ECO:0000313" key="3">
    <source>
        <dbReference type="EMBL" id="MBM7129777.1"/>
    </source>
</evidence>
<comment type="caution">
    <text evidence="3">The sequence shown here is derived from an EMBL/GenBank/DDBJ whole genome shotgun (WGS) entry which is preliminary data.</text>
</comment>
<evidence type="ECO:0000313" key="4">
    <source>
        <dbReference type="Proteomes" id="UP001430193"/>
    </source>
</evidence>
<dbReference type="RefSeq" id="WP_204631383.1">
    <property type="nucleotide sequence ID" value="NZ_BSOC01000003.1"/>
</dbReference>
<dbReference type="Gene3D" id="1.20.120.1490">
    <property type="match status" value="1"/>
</dbReference>
<protein>
    <recommendedName>
        <fullName evidence="5">Periplasmic heavy metal sensor</fullName>
    </recommendedName>
</protein>
<organism evidence="3 4">
    <name type="scientific">Dyella mobilis</name>
    <dbReference type="NCBI Taxonomy" id="1849582"/>
    <lineage>
        <taxon>Bacteria</taxon>
        <taxon>Pseudomonadati</taxon>
        <taxon>Pseudomonadota</taxon>
        <taxon>Gammaproteobacteria</taxon>
        <taxon>Lysobacterales</taxon>
        <taxon>Rhodanobacteraceae</taxon>
        <taxon>Dyella</taxon>
    </lineage>
</organism>
<reference evidence="3" key="1">
    <citation type="submission" date="2020-10" db="EMBL/GenBank/DDBJ databases">
        <title>Phylogeny of dyella-like bacteria.</title>
        <authorList>
            <person name="Fu J."/>
        </authorList>
    </citation>
    <scope>NUCLEOTIDE SEQUENCE</scope>
    <source>
        <strain evidence="3">DHON07</strain>
    </source>
</reference>
<name>A0ABS2KG77_9GAMM</name>
<sequence>MAEENLRASKRSVALTVFQLPAFGELTHEFWRHRMNILASRFALLALAVGAVTLAPSLAFAQDSTSTGASSSPSSGAQHTAPDPQKQAARLTKRLGLSADQSTKITTILQNQQQQLAAARGDSSLSKQDLHAKLHGIRQDTATQINAVLTPAQQTQYASMKQQMKQRAQNARNAGSSTGSSNGNSNADSSDSH</sequence>
<evidence type="ECO:0000256" key="1">
    <source>
        <dbReference type="SAM" id="MobiDB-lite"/>
    </source>
</evidence>
<proteinExistence type="predicted"/>
<keyword evidence="2" id="KW-1133">Transmembrane helix</keyword>
<evidence type="ECO:0008006" key="5">
    <source>
        <dbReference type="Google" id="ProtNLM"/>
    </source>
</evidence>
<gene>
    <name evidence="3" type="ORF">ISS99_09585</name>
</gene>
<keyword evidence="2" id="KW-0472">Membrane</keyword>
<feature type="region of interest" description="Disordered" evidence="1">
    <location>
        <begin position="154"/>
        <end position="193"/>
    </location>
</feature>
<evidence type="ECO:0000256" key="2">
    <source>
        <dbReference type="SAM" id="Phobius"/>
    </source>
</evidence>
<feature type="transmembrane region" description="Helical" evidence="2">
    <location>
        <begin position="42"/>
        <end position="61"/>
    </location>
</feature>